<evidence type="ECO:0000256" key="1">
    <source>
        <dbReference type="ARBA" id="ARBA00010990"/>
    </source>
</evidence>
<sequence>MDLRVWVVATETSVTEAASLLSDDETARAARFTAEGARDLFVVSRAVQRMLGSALLGIAPGEVTFGRNCLRCGDRDHGKPRFLARQSLEYSVSHSGALVLVGYAPTGRIGLDIEADDRRTDLTAMLPRIASPAEGRRIGQLPPKERRSACLRLWTRKEAVAKLTGHGLALPFIKFSVDGQTASADGPVADWPDEPVWLRDLPVQAGYTAALATSPAPAEVTVERLTSLAALRV</sequence>
<dbReference type="PANTHER" id="PTHR12215">
    <property type="entry name" value="PHOSPHOPANTETHEINE TRANSFERASE"/>
    <property type="match status" value="1"/>
</dbReference>
<dbReference type="GO" id="GO:0008897">
    <property type="term" value="F:holo-[acyl-carrier-protein] synthase activity"/>
    <property type="evidence" value="ECO:0007669"/>
    <property type="project" value="InterPro"/>
</dbReference>
<reference evidence="4" key="2">
    <citation type="submission" date="2020-09" db="EMBL/GenBank/DDBJ databases">
        <authorList>
            <person name="Sun Q."/>
            <person name="Zhou Y."/>
        </authorList>
    </citation>
    <scope>NUCLEOTIDE SEQUENCE</scope>
    <source>
        <strain evidence="4">CGMCC 4.7312</strain>
    </source>
</reference>
<dbReference type="GO" id="GO:0005829">
    <property type="term" value="C:cytosol"/>
    <property type="evidence" value="ECO:0007669"/>
    <property type="project" value="TreeGrafter"/>
</dbReference>
<reference evidence="4" key="1">
    <citation type="journal article" date="2014" name="Int. J. Syst. Evol. Microbiol.">
        <title>Complete genome sequence of Corynebacterium casei LMG S-19264T (=DSM 44701T), isolated from a smear-ripened cheese.</title>
        <authorList>
            <consortium name="US DOE Joint Genome Institute (JGI-PGF)"/>
            <person name="Walter F."/>
            <person name="Albersmeier A."/>
            <person name="Kalinowski J."/>
            <person name="Ruckert C."/>
        </authorList>
    </citation>
    <scope>NUCLEOTIDE SEQUENCE</scope>
    <source>
        <strain evidence="4">CGMCC 4.7312</strain>
    </source>
</reference>
<dbReference type="InterPro" id="IPR050559">
    <property type="entry name" value="P-Pant_transferase_sf"/>
</dbReference>
<dbReference type="Proteomes" id="UP000608890">
    <property type="component" value="Unassembled WGS sequence"/>
</dbReference>
<evidence type="ECO:0000313" key="4">
    <source>
        <dbReference type="EMBL" id="GGM61274.1"/>
    </source>
</evidence>
<dbReference type="InterPro" id="IPR037143">
    <property type="entry name" value="4-PPantetheinyl_Trfase_dom_sf"/>
</dbReference>
<accession>A0A917U7R9</accession>
<dbReference type="InterPro" id="IPR008278">
    <property type="entry name" value="4-PPantetheinyl_Trfase_dom"/>
</dbReference>
<keyword evidence="5" id="KW-1185">Reference proteome</keyword>
<dbReference type="Pfam" id="PF01648">
    <property type="entry name" value="ACPS"/>
    <property type="match status" value="1"/>
</dbReference>
<keyword evidence="2 4" id="KW-0808">Transferase</keyword>
<dbReference type="PANTHER" id="PTHR12215:SF10">
    <property type="entry name" value="L-AMINOADIPATE-SEMIALDEHYDE DEHYDROGENASE-PHOSPHOPANTETHEINYL TRANSFERASE"/>
    <property type="match status" value="1"/>
</dbReference>
<dbReference type="SUPFAM" id="SSF56214">
    <property type="entry name" value="4'-phosphopantetheinyl transferase"/>
    <property type="match status" value="2"/>
</dbReference>
<dbReference type="Gene3D" id="3.90.470.20">
    <property type="entry name" value="4'-phosphopantetheinyl transferase domain"/>
    <property type="match status" value="2"/>
</dbReference>
<name>A0A917U7R9_9ACTN</name>
<dbReference type="RefSeq" id="WP_189049079.1">
    <property type="nucleotide sequence ID" value="NZ_BMNB01000034.1"/>
</dbReference>
<proteinExistence type="inferred from homology"/>
<dbReference type="GO" id="GO:0019878">
    <property type="term" value="P:lysine biosynthetic process via aminoadipic acid"/>
    <property type="evidence" value="ECO:0007669"/>
    <property type="project" value="TreeGrafter"/>
</dbReference>
<comment type="similarity">
    <text evidence="1">Belongs to the P-Pant transferase superfamily. Gsp/Sfp/HetI/AcpT family.</text>
</comment>
<dbReference type="EMBL" id="BMNB01000034">
    <property type="protein sequence ID" value="GGM61274.1"/>
    <property type="molecule type" value="Genomic_DNA"/>
</dbReference>
<organism evidence="4 5">
    <name type="scientific">Micromonospora sonchi</name>
    <dbReference type="NCBI Taxonomy" id="1763543"/>
    <lineage>
        <taxon>Bacteria</taxon>
        <taxon>Bacillati</taxon>
        <taxon>Actinomycetota</taxon>
        <taxon>Actinomycetes</taxon>
        <taxon>Micromonosporales</taxon>
        <taxon>Micromonosporaceae</taxon>
        <taxon>Micromonospora</taxon>
    </lineage>
</organism>
<evidence type="ECO:0000256" key="2">
    <source>
        <dbReference type="ARBA" id="ARBA00022679"/>
    </source>
</evidence>
<evidence type="ECO:0000313" key="5">
    <source>
        <dbReference type="Proteomes" id="UP000608890"/>
    </source>
</evidence>
<protein>
    <submittedName>
        <fullName evidence="4">4'-phosphopantetheinyl transferase</fullName>
    </submittedName>
</protein>
<gene>
    <name evidence="4" type="ORF">GCM10011608_52960</name>
</gene>
<dbReference type="GO" id="GO:0000287">
    <property type="term" value="F:magnesium ion binding"/>
    <property type="evidence" value="ECO:0007669"/>
    <property type="project" value="InterPro"/>
</dbReference>
<feature type="domain" description="4'-phosphopantetheinyl transferase" evidence="3">
    <location>
        <begin position="108"/>
        <end position="182"/>
    </location>
</feature>
<comment type="caution">
    <text evidence="4">The sequence shown here is derived from an EMBL/GenBank/DDBJ whole genome shotgun (WGS) entry which is preliminary data.</text>
</comment>
<dbReference type="AlphaFoldDB" id="A0A917U7R9"/>
<evidence type="ECO:0000259" key="3">
    <source>
        <dbReference type="Pfam" id="PF01648"/>
    </source>
</evidence>